<dbReference type="GO" id="GO:0016616">
    <property type="term" value="F:oxidoreductase activity, acting on the CH-OH group of donors, NAD or NADP as acceptor"/>
    <property type="evidence" value="ECO:0007669"/>
    <property type="project" value="TreeGrafter"/>
</dbReference>
<dbReference type="SUPFAM" id="SSF51735">
    <property type="entry name" value="NAD(P)-binding Rossmann-fold domains"/>
    <property type="match status" value="1"/>
</dbReference>
<evidence type="ECO:0000313" key="4">
    <source>
        <dbReference type="EMBL" id="KAL0108635.1"/>
    </source>
</evidence>
<dbReference type="InterPro" id="IPR002347">
    <property type="entry name" value="SDR_fam"/>
</dbReference>
<dbReference type="AlphaFoldDB" id="A0AAW2F0A5"/>
<keyword evidence="2" id="KW-0560">Oxidoreductase</keyword>
<dbReference type="GO" id="GO:0005737">
    <property type="term" value="C:cytoplasm"/>
    <property type="evidence" value="ECO:0007669"/>
    <property type="project" value="TreeGrafter"/>
</dbReference>
<dbReference type="Pfam" id="PF00106">
    <property type="entry name" value="adh_short"/>
    <property type="match status" value="1"/>
</dbReference>
<evidence type="ECO:0000256" key="3">
    <source>
        <dbReference type="RuleBase" id="RU000363"/>
    </source>
</evidence>
<gene>
    <name evidence="4" type="ORF">PUN28_015237</name>
</gene>
<name>A0AAW2F0A5_9HYME</name>
<dbReference type="PRINTS" id="PR00081">
    <property type="entry name" value="GDHRDH"/>
</dbReference>
<dbReference type="PRINTS" id="PR00080">
    <property type="entry name" value="SDRFAMILY"/>
</dbReference>
<proteinExistence type="inferred from homology"/>
<reference evidence="4 5" key="1">
    <citation type="submission" date="2023-03" db="EMBL/GenBank/DDBJ databases">
        <title>High recombination rates correlate with genetic variation in Cardiocondyla obscurior ants.</title>
        <authorList>
            <person name="Errbii M."/>
        </authorList>
    </citation>
    <scope>NUCLEOTIDE SEQUENCE [LARGE SCALE GENOMIC DNA]</scope>
    <source>
        <strain evidence="4">Alpha-2009</strain>
        <tissue evidence="4">Whole body</tissue>
    </source>
</reference>
<sequence length="256" mass="28104">MDNVKNKTAIVTGGGSGIGYAITEDLLHKGAKKVAIIDLPLERCYNATVTLQEKFGKDRVVFFPTDITNAESYKETFKDIVNVFNGLDILINNAGICKDNNPEQTFAINVVALIRGSMLGLDYMGKHKNGKGGTIVNISSLSGLGPFFLMPVYCSSKHAVIGFSSCLEKFYDKTGVRILTMCPSFTTTLMTSVAQLNESFDILDENLFNNWNHQSATHVGQATVTAIQKGENGSYWIVKNNEPPSPIKLVKHTEWL</sequence>
<protein>
    <recommendedName>
        <fullName evidence="6">Alcohol dehydrogenase</fullName>
    </recommendedName>
</protein>
<accession>A0AAW2F0A5</accession>
<evidence type="ECO:0000256" key="2">
    <source>
        <dbReference type="ARBA" id="ARBA00023002"/>
    </source>
</evidence>
<dbReference type="EMBL" id="JADYXP020000016">
    <property type="protein sequence ID" value="KAL0108635.1"/>
    <property type="molecule type" value="Genomic_DNA"/>
</dbReference>
<organism evidence="4 5">
    <name type="scientific">Cardiocondyla obscurior</name>
    <dbReference type="NCBI Taxonomy" id="286306"/>
    <lineage>
        <taxon>Eukaryota</taxon>
        <taxon>Metazoa</taxon>
        <taxon>Ecdysozoa</taxon>
        <taxon>Arthropoda</taxon>
        <taxon>Hexapoda</taxon>
        <taxon>Insecta</taxon>
        <taxon>Pterygota</taxon>
        <taxon>Neoptera</taxon>
        <taxon>Endopterygota</taxon>
        <taxon>Hymenoptera</taxon>
        <taxon>Apocrita</taxon>
        <taxon>Aculeata</taxon>
        <taxon>Formicoidea</taxon>
        <taxon>Formicidae</taxon>
        <taxon>Myrmicinae</taxon>
        <taxon>Cardiocondyla</taxon>
    </lineage>
</organism>
<keyword evidence="5" id="KW-1185">Reference proteome</keyword>
<dbReference type="Proteomes" id="UP001430953">
    <property type="component" value="Unassembled WGS sequence"/>
</dbReference>
<evidence type="ECO:0000313" key="5">
    <source>
        <dbReference type="Proteomes" id="UP001430953"/>
    </source>
</evidence>
<comment type="similarity">
    <text evidence="1 3">Belongs to the short-chain dehydrogenases/reductases (SDR) family.</text>
</comment>
<dbReference type="PANTHER" id="PTHR44229:SF8">
    <property type="entry name" value="ALCOHOL DEHYDROGENASE-RELATED"/>
    <property type="match status" value="1"/>
</dbReference>
<dbReference type="Gene3D" id="3.40.50.720">
    <property type="entry name" value="NAD(P)-binding Rossmann-like Domain"/>
    <property type="match status" value="1"/>
</dbReference>
<comment type="caution">
    <text evidence="4">The sequence shown here is derived from an EMBL/GenBank/DDBJ whole genome shotgun (WGS) entry which is preliminary data.</text>
</comment>
<evidence type="ECO:0008006" key="6">
    <source>
        <dbReference type="Google" id="ProtNLM"/>
    </source>
</evidence>
<dbReference type="InterPro" id="IPR036291">
    <property type="entry name" value="NAD(P)-bd_dom_sf"/>
</dbReference>
<evidence type="ECO:0000256" key="1">
    <source>
        <dbReference type="ARBA" id="ARBA00006484"/>
    </source>
</evidence>
<dbReference type="PANTHER" id="PTHR44229">
    <property type="entry name" value="15-HYDROXYPROSTAGLANDIN DEHYDROGENASE [NAD(+)]"/>
    <property type="match status" value="1"/>
</dbReference>
<dbReference type="FunFam" id="3.40.50.720:FF:000149">
    <property type="entry name" value="15-hydroxyprostaglandin dehydrogenase [NAD(+)]"/>
    <property type="match status" value="1"/>
</dbReference>